<dbReference type="GO" id="GO:0003700">
    <property type="term" value="F:DNA-binding transcription factor activity"/>
    <property type="evidence" value="ECO:0007669"/>
    <property type="project" value="InterPro"/>
</dbReference>
<organism evidence="6 7">
    <name type="scientific">Pyramidobacter porci</name>
    <dbReference type="NCBI Taxonomy" id="2605789"/>
    <lineage>
        <taxon>Bacteria</taxon>
        <taxon>Thermotogati</taxon>
        <taxon>Synergistota</taxon>
        <taxon>Synergistia</taxon>
        <taxon>Synergistales</taxon>
        <taxon>Dethiosulfovibrionaceae</taxon>
        <taxon>Pyramidobacter</taxon>
    </lineage>
</organism>
<dbReference type="InterPro" id="IPR005119">
    <property type="entry name" value="LysR_subst-bd"/>
</dbReference>
<dbReference type="Pfam" id="PF00126">
    <property type="entry name" value="HTH_1"/>
    <property type="match status" value="1"/>
</dbReference>
<dbReference type="AlphaFoldDB" id="A0A6L5YB79"/>
<keyword evidence="4" id="KW-0804">Transcription</keyword>
<dbReference type="Pfam" id="PF03466">
    <property type="entry name" value="LysR_substrate"/>
    <property type="match status" value="1"/>
</dbReference>
<dbReference type="PROSITE" id="PS50931">
    <property type="entry name" value="HTH_LYSR"/>
    <property type="match status" value="1"/>
</dbReference>
<evidence type="ECO:0000313" key="6">
    <source>
        <dbReference type="EMBL" id="MST55385.1"/>
    </source>
</evidence>
<dbReference type="Proteomes" id="UP000473699">
    <property type="component" value="Unassembled WGS sequence"/>
</dbReference>
<dbReference type="Gene3D" id="3.40.190.290">
    <property type="match status" value="1"/>
</dbReference>
<dbReference type="SUPFAM" id="SSF53850">
    <property type="entry name" value="Periplasmic binding protein-like II"/>
    <property type="match status" value="1"/>
</dbReference>
<evidence type="ECO:0000313" key="7">
    <source>
        <dbReference type="Proteomes" id="UP000473699"/>
    </source>
</evidence>
<evidence type="ECO:0000256" key="3">
    <source>
        <dbReference type="ARBA" id="ARBA00023125"/>
    </source>
</evidence>
<dbReference type="EMBL" id="VUNH01000004">
    <property type="protein sequence ID" value="MST55385.1"/>
    <property type="molecule type" value="Genomic_DNA"/>
</dbReference>
<dbReference type="RefSeq" id="WP_154528486.1">
    <property type="nucleotide sequence ID" value="NZ_VUNH01000004.1"/>
</dbReference>
<protein>
    <submittedName>
        <fullName evidence="6">LysR family transcriptional regulator</fullName>
    </submittedName>
</protein>
<reference evidence="6 7" key="1">
    <citation type="submission" date="2019-08" db="EMBL/GenBank/DDBJ databases">
        <title>In-depth cultivation of the pig gut microbiome towards novel bacterial diversity and tailored functional studies.</title>
        <authorList>
            <person name="Wylensek D."/>
            <person name="Hitch T.C.A."/>
            <person name="Clavel T."/>
        </authorList>
    </citation>
    <scope>NUCLEOTIDE SEQUENCE [LARGE SCALE GENOMIC DNA]</scope>
    <source>
        <strain evidence="6 7">SM-530-WT-4B</strain>
    </source>
</reference>
<dbReference type="GO" id="GO:0000976">
    <property type="term" value="F:transcription cis-regulatory region binding"/>
    <property type="evidence" value="ECO:0007669"/>
    <property type="project" value="TreeGrafter"/>
</dbReference>
<comment type="similarity">
    <text evidence="1">Belongs to the LysR transcriptional regulatory family.</text>
</comment>
<dbReference type="PRINTS" id="PR00039">
    <property type="entry name" value="HTHLYSR"/>
</dbReference>
<name>A0A6L5YB79_9BACT</name>
<dbReference type="InterPro" id="IPR036388">
    <property type="entry name" value="WH-like_DNA-bd_sf"/>
</dbReference>
<evidence type="ECO:0000256" key="4">
    <source>
        <dbReference type="ARBA" id="ARBA00023163"/>
    </source>
</evidence>
<evidence type="ECO:0000256" key="1">
    <source>
        <dbReference type="ARBA" id="ARBA00009437"/>
    </source>
</evidence>
<comment type="caution">
    <text evidence="6">The sequence shown here is derived from an EMBL/GenBank/DDBJ whole genome shotgun (WGS) entry which is preliminary data.</text>
</comment>
<proteinExistence type="inferred from homology"/>
<evidence type="ECO:0000259" key="5">
    <source>
        <dbReference type="PROSITE" id="PS50931"/>
    </source>
</evidence>
<dbReference type="PANTHER" id="PTHR30126:SF40">
    <property type="entry name" value="HTH-TYPE TRANSCRIPTIONAL REGULATOR GLTR"/>
    <property type="match status" value="1"/>
</dbReference>
<feature type="domain" description="HTH lysR-type" evidence="5">
    <location>
        <begin position="1"/>
        <end position="60"/>
    </location>
</feature>
<evidence type="ECO:0000256" key="2">
    <source>
        <dbReference type="ARBA" id="ARBA00023015"/>
    </source>
</evidence>
<dbReference type="InterPro" id="IPR000847">
    <property type="entry name" value="LysR_HTH_N"/>
</dbReference>
<gene>
    <name evidence="6" type="ORF">FYJ74_04975</name>
</gene>
<sequence>MDSFDIELFRAIISSRSITQASQALMLSQSAISQRLLRLERELGIKLIERQKGIRRVEITEQGTRFLELAEKWENSYQEILRLKDTEPEQSLVIASPDSLINFVLGPFLKRLPGLGYFPRLRTQQSLEIYDLVDNKEADVGFVFRDARYANIVTRSVLREPISMICRPGSPWNERAVHPQQLRKQDEIYLAWSPAIQQWHDYWWNPSTHPVVHVDTPAALLNYLAPRTWAMCPESVVAAYRDNREIEIHAFAEKPPDRECFLILHKSPGSGRTKMIARFERHLDTFLRTLPYHV</sequence>
<dbReference type="SUPFAM" id="SSF46785">
    <property type="entry name" value="Winged helix' DNA-binding domain"/>
    <property type="match status" value="1"/>
</dbReference>
<keyword evidence="2" id="KW-0805">Transcription regulation</keyword>
<keyword evidence="7" id="KW-1185">Reference proteome</keyword>
<dbReference type="Gene3D" id="1.10.10.10">
    <property type="entry name" value="Winged helix-like DNA-binding domain superfamily/Winged helix DNA-binding domain"/>
    <property type="match status" value="1"/>
</dbReference>
<accession>A0A6L5YB79</accession>
<dbReference type="InterPro" id="IPR036390">
    <property type="entry name" value="WH_DNA-bd_sf"/>
</dbReference>
<dbReference type="CDD" id="cd05466">
    <property type="entry name" value="PBP2_LTTR_substrate"/>
    <property type="match status" value="1"/>
</dbReference>
<keyword evidence="3" id="KW-0238">DNA-binding</keyword>
<dbReference type="PANTHER" id="PTHR30126">
    <property type="entry name" value="HTH-TYPE TRANSCRIPTIONAL REGULATOR"/>
    <property type="match status" value="1"/>
</dbReference>